<dbReference type="SUPFAM" id="SSF47384">
    <property type="entry name" value="Homodimeric domain of signal transducing histidine kinase"/>
    <property type="match status" value="1"/>
</dbReference>
<dbReference type="PROSITE" id="PS50113">
    <property type="entry name" value="PAC"/>
    <property type="match status" value="1"/>
</dbReference>
<dbReference type="InterPro" id="IPR004358">
    <property type="entry name" value="Sig_transdc_His_kin-like_C"/>
</dbReference>
<keyword evidence="4" id="KW-0597">Phosphoprotein</keyword>
<keyword evidence="7" id="KW-0902">Two-component regulatory system</keyword>
<keyword evidence="6" id="KW-0418">Kinase</keyword>
<dbReference type="Pfam" id="PF02518">
    <property type="entry name" value="HATPase_c"/>
    <property type="match status" value="1"/>
</dbReference>
<reference evidence="14 15" key="1">
    <citation type="submission" date="2018-12" db="EMBL/GenBank/DDBJ databases">
        <title>Genome Sequence of Candidatus Viridilinea halotolerans isolated from saline sulfide-rich spring.</title>
        <authorList>
            <person name="Grouzdev D.S."/>
            <person name="Burganskaya E.I."/>
            <person name="Krutkina M.S."/>
            <person name="Sukhacheva M.V."/>
            <person name="Gorlenko V.M."/>
        </authorList>
    </citation>
    <scope>NUCLEOTIDE SEQUENCE [LARGE SCALE GENOMIC DNA]</scope>
    <source>
        <strain evidence="14">Chok-6</strain>
    </source>
</reference>
<evidence type="ECO:0000256" key="9">
    <source>
        <dbReference type="SAM" id="Coils"/>
    </source>
</evidence>
<gene>
    <name evidence="14" type="ORF">EI684_21920</name>
</gene>
<keyword evidence="5" id="KW-0808">Transferase</keyword>
<evidence type="ECO:0000256" key="4">
    <source>
        <dbReference type="ARBA" id="ARBA00022553"/>
    </source>
</evidence>
<accession>A0A426TR60</accession>
<dbReference type="InterPro" id="IPR000700">
    <property type="entry name" value="PAS-assoc_C"/>
</dbReference>
<dbReference type="InterPro" id="IPR035965">
    <property type="entry name" value="PAS-like_dom_sf"/>
</dbReference>
<comment type="similarity">
    <text evidence="2">In the N-terminal section; belongs to the phytochrome family.</text>
</comment>
<dbReference type="InterPro" id="IPR036890">
    <property type="entry name" value="HATPase_C_sf"/>
</dbReference>
<dbReference type="PANTHER" id="PTHR43047:SF63">
    <property type="entry name" value="HISTIDINE KINASE"/>
    <property type="match status" value="1"/>
</dbReference>
<evidence type="ECO:0000256" key="3">
    <source>
        <dbReference type="ARBA" id="ARBA00012438"/>
    </source>
</evidence>
<dbReference type="CDD" id="cd16922">
    <property type="entry name" value="HATPase_EvgS-ArcB-TorS-like"/>
    <property type="match status" value="1"/>
</dbReference>
<evidence type="ECO:0000259" key="11">
    <source>
        <dbReference type="PROSITE" id="PS50109"/>
    </source>
</evidence>
<dbReference type="FunFam" id="3.30.565.10:FF:000010">
    <property type="entry name" value="Sensor histidine kinase RcsC"/>
    <property type="match status" value="1"/>
</dbReference>
<keyword evidence="9" id="KW-0175">Coiled coil</keyword>
<dbReference type="AlphaFoldDB" id="A0A426TR60"/>
<sequence length="632" mass="69820">MQSPSYLIPLLLTALLAALLGAVLWRRRKSPGAQPLALLMASVVWWTLAYMASLSVTSIDAQLFWTNSAYVGIVLVPVCWLAFAVSYTGRGNLLTPRRIALLLLLPLLTLLVIWTNSFHGLFRSAIFQVVSGDFLILDTTLGPYFWLHTAYSYILLLSGSVILLHNLLHLAPYYRAQAGGLLIGVAAPWISNAIYLSGSSPYPYLDLTPFALLLSGIAITWDIIRLDLFGIVPIAYNTVFQSMEDCVIVLDEQEHMVDLNPAAALLLGHKAQAIIGKPFNQTFPAGATLFVECQQQKRTYNELLFSDPDNARSFDLRVTPIYDRHKNVKGHVLILQDSTNRKRAAAELRRQNEELLALATENAQLYQAVQQELAERKQAESAMLLAKESAEVANRAKSRFLANMSHELRTPLTAILGYSDMVAIEAHESGYHELEKDLAAIQGAGQHLLRLINDILDLTRIEAEKFNLHLEAFLLDDLICQVADTIMPLVAKNNNTFTIEKPDNCGIMHGDSTRIRQILLNILGNATKFTENGSINLRVVTNEDEQAHPSSIVTFIVSDSGIGMNPAQQQQLFQDFVQIDDSTTRKYGGSGLGLAITHRLCKLMGGDIYVESTPGVGATFTVELPRHGEAGE</sequence>
<dbReference type="Pfam" id="PF08448">
    <property type="entry name" value="PAS_4"/>
    <property type="match status" value="1"/>
</dbReference>
<feature type="domain" description="Histidine kinase" evidence="11">
    <location>
        <begin position="403"/>
        <end position="628"/>
    </location>
</feature>
<dbReference type="SUPFAM" id="SSF55785">
    <property type="entry name" value="PYP-like sensor domain (PAS domain)"/>
    <property type="match status" value="1"/>
</dbReference>
<evidence type="ECO:0000256" key="8">
    <source>
        <dbReference type="ARBA" id="ARBA00074306"/>
    </source>
</evidence>
<evidence type="ECO:0000313" key="15">
    <source>
        <dbReference type="Proteomes" id="UP000280307"/>
    </source>
</evidence>
<dbReference type="InterPro" id="IPR036097">
    <property type="entry name" value="HisK_dim/P_sf"/>
</dbReference>
<dbReference type="PRINTS" id="PR00344">
    <property type="entry name" value="BCTRLSENSOR"/>
</dbReference>
<name>A0A426TR60_9CHLR</name>
<dbReference type="Proteomes" id="UP000280307">
    <property type="component" value="Unassembled WGS sequence"/>
</dbReference>
<evidence type="ECO:0000256" key="10">
    <source>
        <dbReference type="SAM" id="Phobius"/>
    </source>
</evidence>
<protein>
    <recommendedName>
        <fullName evidence="8">Circadian input-output histidine kinase CikA</fullName>
        <ecNumber evidence="3">2.7.13.3</ecNumber>
    </recommendedName>
</protein>
<dbReference type="SMART" id="SM00387">
    <property type="entry name" value="HATPase_c"/>
    <property type="match status" value="1"/>
</dbReference>
<feature type="transmembrane region" description="Helical" evidence="10">
    <location>
        <begin position="99"/>
        <end position="117"/>
    </location>
</feature>
<dbReference type="InterPro" id="IPR003594">
    <property type="entry name" value="HATPase_dom"/>
</dbReference>
<proteinExistence type="inferred from homology"/>
<feature type="domain" description="PAC" evidence="13">
    <location>
        <begin position="298"/>
        <end position="350"/>
    </location>
</feature>
<feature type="transmembrane region" description="Helical" evidence="10">
    <location>
        <begin position="37"/>
        <end position="56"/>
    </location>
</feature>
<dbReference type="EC" id="2.7.13.3" evidence="3"/>
<evidence type="ECO:0000256" key="1">
    <source>
        <dbReference type="ARBA" id="ARBA00000085"/>
    </source>
</evidence>
<dbReference type="CDD" id="cd00082">
    <property type="entry name" value="HisKA"/>
    <property type="match status" value="1"/>
</dbReference>
<dbReference type="InterPro" id="IPR000014">
    <property type="entry name" value="PAS"/>
</dbReference>
<comment type="catalytic activity">
    <reaction evidence="1">
        <text>ATP + protein L-histidine = ADP + protein N-phospho-L-histidine.</text>
        <dbReference type="EC" id="2.7.13.3"/>
    </reaction>
</comment>
<evidence type="ECO:0000256" key="5">
    <source>
        <dbReference type="ARBA" id="ARBA00022679"/>
    </source>
</evidence>
<dbReference type="InterPro" id="IPR003661">
    <property type="entry name" value="HisK_dim/P_dom"/>
</dbReference>
<evidence type="ECO:0000259" key="12">
    <source>
        <dbReference type="PROSITE" id="PS50112"/>
    </source>
</evidence>
<evidence type="ECO:0000256" key="6">
    <source>
        <dbReference type="ARBA" id="ARBA00022777"/>
    </source>
</evidence>
<feature type="domain" description="PAS" evidence="12">
    <location>
        <begin position="236"/>
        <end position="277"/>
    </location>
</feature>
<dbReference type="PROSITE" id="PS50112">
    <property type="entry name" value="PAS"/>
    <property type="match status" value="1"/>
</dbReference>
<dbReference type="EMBL" id="RSAS01000905">
    <property type="protein sequence ID" value="RRR65864.1"/>
    <property type="molecule type" value="Genomic_DNA"/>
</dbReference>
<dbReference type="CDD" id="cd00130">
    <property type="entry name" value="PAS"/>
    <property type="match status" value="1"/>
</dbReference>
<keyword evidence="10" id="KW-0812">Transmembrane</keyword>
<feature type="transmembrane region" description="Helical" evidence="10">
    <location>
        <begin position="6"/>
        <end position="25"/>
    </location>
</feature>
<keyword evidence="10" id="KW-1133">Transmembrane helix</keyword>
<dbReference type="FunFam" id="1.10.287.130:FF:000001">
    <property type="entry name" value="Two-component sensor histidine kinase"/>
    <property type="match status" value="1"/>
</dbReference>
<evidence type="ECO:0000313" key="14">
    <source>
        <dbReference type="EMBL" id="RRR65864.1"/>
    </source>
</evidence>
<dbReference type="InterPro" id="IPR005467">
    <property type="entry name" value="His_kinase_dom"/>
</dbReference>
<dbReference type="SUPFAM" id="SSF55874">
    <property type="entry name" value="ATPase domain of HSP90 chaperone/DNA topoisomerase II/histidine kinase"/>
    <property type="match status" value="1"/>
</dbReference>
<dbReference type="NCBIfam" id="TIGR00229">
    <property type="entry name" value="sensory_box"/>
    <property type="match status" value="1"/>
</dbReference>
<dbReference type="Pfam" id="PF16927">
    <property type="entry name" value="HisKA_7TM"/>
    <property type="match status" value="1"/>
</dbReference>
<dbReference type="Gene3D" id="3.30.450.20">
    <property type="entry name" value="PAS domain"/>
    <property type="match status" value="1"/>
</dbReference>
<dbReference type="Gene3D" id="3.30.565.10">
    <property type="entry name" value="Histidine kinase-like ATPase, C-terminal domain"/>
    <property type="match status" value="1"/>
</dbReference>
<comment type="caution">
    <text evidence="14">The sequence shown here is derived from an EMBL/GenBank/DDBJ whole genome shotgun (WGS) entry which is preliminary data.</text>
</comment>
<dbReference type="GO" id="GO:0000155">
    <property type="term" value="F:phosphorelay sensor kinase activity"/>
    <property type="evidence" value="ECO:0007669"/>
    <property type="project" value="InterPro"/>
</dbReference>
<feature type="transmembrane region" description="Helical" evidence="10">
    <location>
        <begin position="68"/>
        <end position="87"/>
    </location>
</feature>
<organism evidence="14 15">
    <name type="scientific">Candidatus Viridilinea halotolerans</name>
    <dbReference type="NCBI Taxonomy" id="2491704"/>
    <lineage>
        <taxon>Bacteria</taxon>
        <taxon>Bacillati</taxon>
        <taxon>Chloroflexota</taxon>
        <taxon>Chloroflexia</taxon>
        <taxon>Chloroflexales</taxon>
        <taxon>Chloroflexineae</taxon>
        <taxon>Oscillochloridaceae</taxon>
        <taxon>Candidatus Viridilinea</taxon>
    </lineage>
</organism>
<evidence type="ECO:0000256" key="7">
    <source>
        <dbReference type="ARBA" id="ARBA00023012"/>
    </source>
</evidence>
<dbReference type="Pfam" id="PF00512">
    <property type="entry name" value="HisKA"/>
    <property type="match status" value="1"/>
</dbReference>
<dbReference type="Gene3D" id="1.10.287.130">
    <property type="match status" value="1"/>
</dbReference>
<evidence type="ECO:0000259" key="13">
    <source>
        <dbReference type="PROSITE" id="PS50113"/>
    </source>
</evidence>
<keyword evidence="10" id="KW-0472">Membrane</keyword>
<dbReference type="PROSITE" id="PS50109">
    <property type="entry name" value="HIS_KIN"/>
    <property type="match status" value="1"/>
</dbReference>
<dbReference type="GO" id="GO:0009927">
    <property type="term" value="F:histidine phosphotransfer kinase activity"/>
    <property type="evidence" value="ECO:0007669"/>
    <property type="project" value="TreeGrafter"/>
</dbReference>
<dbReference type="SMART" id="SM00388">
    <property type="entry name" value="HisKA"/>
    <property type="match status" value="1"/>
</dbReference>
<feature type="transmembrane region" description="Helical" evidence="10">
    <location>
        <begin position="150"/>
        <end position="168"/>
    </location>
</feature>
<dbReference type="GO" id="GO:0005886">
    <property type="term" value="C:plasma membrane"/>
    <property type="evidence" value="ECO:0007669"/>
    <property type="project" value="TreeGrafter"/>
</dbReference>
<dbReference type="SMART" id="SM00091">
    <property type="entry name" value="PAS"/>
    <property type="match status" value="1"/>
</dbReference>
<dbReference type="InterPro" id="IPR013656">
    <property type="entry name" value="PAS_4"/>
</dbReference>
<dbReference type="PANTHER" id="PTHR43047">
    <property type="entry name" value="TWO-COMPONENT HISTIDINE PROTEIN KINASE"/>
    <property type="match status" value="1"/>
</dbReference>
<feature type="transmembrane region" description="Helical" evidence="10">
    <location>
        <begin position="180"/>
        <end position="198"/>
    </location>
</feature>
<feature type="coiled-coil region" evidence="9">
    <location>
        <begin position="341"/>
        <end position="382"/>
    </location>
</feature>
<evidence type="ECO:0000256" key="2">
    <source>
        <dbReference type="ARBA" id="ARBA00006402"/>
    </source>
</evidence>
<dbReference type="InterPro" id="IPR031621">
    <property type="entry name" value="HisKA_7TM"/>
</dbReference>